<keyword evidence="5" id="KW-0862">Zinc</keyword>
<dbReference type="GO" id="GO:0006508">
    <property type="term" value="P:proteolysis"/>
    <property type="evidence" value="ECO:0007669"/>
    <property type="project" value="UniProtKB-KW"/>
</dbReference>
<dbReference type="InterPro" id="IPR025657">
    <property type="entry name" value="RadC_JAB"/>
</dbReference>
<dbReference type="RefSeq" id="WP_143333234.1">
    <property type="nucleotide sequence ID" value="NZ_CP041626.1"/>
</dbReference>
<evidence type="ECO:0000259" key="7">
    <source>
        <dbReference type="PROSITE" id="PS50249"/>
    </source>
</evidence>
<reference evidence="8 9" key="1">
    <citation type="submission" date="2019-07" db="EMBL/GenBank/DDBJ databases">
        <title>Genome assembly of a nasal isolate of Dolosigranulum pigrum from a chronic sinusitis patient.</title>
        <authorList>
            <person name="Baig S."/>
            <person name="Overballe-Petersen S."/>
            <person name="Kaspar U."/>
            <person name="Rendboe A."/>
            <person name="de Man T."/>
            <person name="Liu C."/>
            <person name="Price L.B."/>
            <person name="Stegger M."/>
            <person name="Becker K."/>
            <person name="Skytt Andersen P."/>
        </authorList>
    </citation>
    <scope>NUCLEOTIDE SEQUENCE [LARGE SCALE GENOMIC DNA]</scope>
    <source>
        <strain evidence="8 9">83VPs-KB5</strain>
    </source>
</reference>
<dbReference type="PANTHER" id="PTHR30471">
    <property type="entry name" value="DNA REPAIR PROTEIN RADC"/>
    <property type="match status" value="1"/>
</dbReference>
<gene>
    <name evidence="8" type="ORF">FNV33_03035</name>
</gene>
<dbReference type="PANTHER" id="PTHR30471:SF3">
    <property type="entry name" value="UPF0758 PROTEIN YEES-RELATED"/>
    <property type="match status" value="1"/>
</dbReference>
<evidence type="ECO:0000256" key="6">
    <source>
        <dbReference type="ARBA" id="ARBA00023049"/>
    </source>
</evidence>
<evidence type="ECO:0000313" key="8">
    <source>
        <dbReference type="EMBL" id="QDO91072.1"/>
    </source>
</evidence>
<dbReference type="PROSITE" id="PS50249">
    <property type="entry name" value="MPN"/>
    <property type="match status" value="1"/>
</dbReference>
<keyword evidence="4" id="KW-0378">Hydrolase</keyword>
<proteinExistence type="inferred from homology"/>
<dbReference type="Pfam" id="PF04002">
    <property type="entry name" value="RadC"/>
    <property type="match status" value="1"/>
</dbReference>
<dbReference type="Proteomes" id="UP000315953">
    <property type="component" value="Chromosome"/>
</dbReference>
<dbReference type="InterPro" id="IPR037518">
    <property type="entry name" value="MPN"/>
</dbReference>
<dbReference type="EMBL" id="CP041626">
    <property type="protein sequence ID" value="QDO91072.1"/>
    <property type="molecule type" value="Genomic_DNA"/>
</dbReference>
<evidence type="ECO:0000313" key="9">
    <source>
        <dbReference type="Proteomes" id="UP000315953"/>
    </source>
</evidence>
<sequence length="552" mass="63786">MSNFYDLFDCESKEELKEKIKNNDESIAPLNSLYEKLKSDTKRSRQKIHGTHSWEKFFNNNEYMPEKGKYGVIKLNTKLEVLGYNTFDREGDLKDAYKYLFDGDTVRYALVMNEPGAGVPAGENEKQREILNFADKFENKIPVMSNIDVIIADEDNGNLLTGRNLLTVQSPYIGEINNIDKCLGQNTRKTFNVDYGLTDEEQRIYDSEQFNEFTQEHVKKKIEGLNMVNDEEELMKQLKLGNQDHQSEHFSLITYDQNYDVNDYHIESIGGTRSTVVDVKRFAPLITDDNVHGIALCHNHPSGDPEPSDADKETTQNMIDFTDVFDKQVYDHYIVGRSSVRKLSGERTLWNLSKQKEEIVNEFSKPRQLEMLNESESSLVDLSNEEREAIEKRAIYDEITGRPINNLEPVYQLGCGDEVMSPAIHEKIFSDEEWCKLYEKDGDSFFYTEIQYDMEVPVQELEDNPTFKNNYKLNGKDIGTLSDLGKILTDGGEVDGVDRLDELVKDIYLNNRQDIGYTLYNDFEPVDLKEKYGIEIVHGDSDHDITQDEFER</sequence>
<evidence type="ECO:0000256" key="5">
    <source>
        <dbReference type="ARBA" id="ARBA00022833"/>
    </source>
</evidence>
<organism evidence="8 9">
    <name type="scientific">Dolosigranulum pigrum</name>
    <dbReference type="NCBI Taxonomy" id="29394"/>
    <lineage>
        <taxon>Bacteria</taxon>
        <taxon>Bacillati</taxon>
        <taxon>Bacillota</taxon>
        <taxon>Bacilli</taxon>
        <taxon>Lactobacillales</taxon>
        <taxon>Carnobacteriaceae</taxon>
        <taxon>Dolosigranulum</taxon>
    </lineage>
</organism>
<dbReference type="InterPro" id="IPR001405">
    <property type="entry name" value="UPF0758"/>
</dbReference>
<dbReference type="Gene3D" id="3.40.140.10">
    <property type="entry name" value="Cytidine Deaminase, domain 2"/>
    <property type="match status" value="1"/>
</dbReference>
<keyword evidence="2" id="KW-0645">Protease</keyword>
<evidence type="ECO:0000256" key="2">
    <source>
        <dbReference type="ARBA" id="ARBA00022670"/>
    </source>
</evidence>
<dbReference type="InterPro" id="IPR020891">
    <property type="entry name" value="UPF0758_CS"/>
</dbReference>
<dbReference type="PROSITE" id="PS01302">
    <property type="entry name" value="UPF0758"/>
    <property type="match status" value="1"/>
</dbReference>
<accession>A0A516GHT0</accession>
<dbReference type="KEGG" id="dpm:FNV33_03035"/>
<evidence type="ECO:0000256" key="3">
    <source>
        <dbReference type="ARBA" id="ARBA00022723"/>
    </source>
</evidence>
<dbReference type="AlphaFoldDB" id="A0A516GHT0"/>
<keyword evidence="6" id="KW-0482">Metalloprotease</keyword>
<feature type="domain" description="MPN" evidence="7">
    <location>
        <begin position="227"/>
        <end position="349"/>
    </location>
</feature>
<protein>
    <recommendedName>
        <fullName evidence="7">MPN domain-containing protein</fullName>
    </recommendedName>
</protein>
<name>A0A516GHT0_9LACT</name>
<dbReference type="GO" id="GO:0008237">
    <property type="term" value="F:metallopeptidase activity"/>
    <property type="evidence" value="ECO:0007669"/>
    <property type="project" value="UniProtKB-KW"/>
</dbReference>
<evidence type="ECO:0000256" key="4">
    <source>
        <dbReference type="ARBA" id="ARBA00022801"/>
    </source>
</evidence>
<dbReference type="GO" id="GO:0046872">
    <property type="term" value="F:metal ion binding"/>
    <property type="evidence" value="ECO:0007669"/>
    <property type="project" value="UniProtKB-KW"/>
</dbReference>
<comment type="similarity">
    <text evidence="1">Belongs to the UPF0758 family.</text>
</comment>
<keyword evidence="3" id="KW-0479">Metal-binding</keyword>
<evidence type="ECO:0000256" key="1">
    <source>
        <dbReference type="ARBA" id="ARBA00010243"/>
    </source>
</evidence>